<keyword evidence="3 8" id="KW-0812">Transmembrane</keyword>
<protein>
    <recommendedName>
        <fullName evidence="12">Bestrophin homolog</fullName>
    </recommendedName>
</protein>
<evidence type="ECO:0000313" key="10">
    <source>
        <dbReference type="EMBL" id="CAE8729917.1"/>
    </source>
</evidence>
<dbReference type="InterPro" id="IPR044669">
    <property type="entry name" value="YneE/VCCN1/2-like"/>
</dbReference>
<feature type="region of interest" description="Disordered" evidence="7">
    <location>
        <begin position="348"/>
        <end position="371"/>
    </location>
</feature>
<evidence type="ECO:0000313" key="11">
    <source>
        <dbReference type="Proteomes" id="UP000654075"/>
    </source>
</evidence>
<feature type="non-terminal residue" evidence="9">
    <location>
        <position position="1"/>
    </location>
</feature>
<proteinExistence type="predicted"/>
<dbReference type="PANTHER" id="PTHR33281">
    <property type="entry name" value="UPF0187 PROTEIN YNEE"/>
    <property type="match status" value="1"/>
</dbReference>
<dbReference type="EMBL" id="CAJNNW010035767">
    <property type="protein sequence ID" value="CAE8729917.1"/>
    <property type="molecule type" value="Genomic_DNA"/>
</dbReference>
<dbReference type="Proteomes" id="UP000626109">
    <property type="component" value="Unassembled WGS sequence"/>
</dbReference>
<keyword evidence="2" id="KW-0813">Transport</keyword>
<dbReference type="Proteomes" id="UP000654075">
    <property type="component" value="Unassembled WGS sequence"/>
</dbReference>
<evidence type="ECO:0000256" key="1">
    <source>
        <dbReference type="ARBA" id="ARBA00004141"/>
    </source>
</evidence>
<evidence type="ECO:0000256" key="8">
    <source>
        <dbReference type="SAM" id="Phobius"/>
    </source>
</evidence>
<feature type="transmembrane region" description="Helical" evidence="8">
    <location>
        <begin position="6"/>
        <end position="26"/>
    </location>
</feature>
<evidence type="ECO:0000256" key="4">
    <source>
        <dbReference type="ARBA" id="ARBA00022989"/>
    </source>
</evidence>
<feature type="transmembrane region" description="Helical" evidence="8">
    <location>
        <begin position="33"/>
        <end position="54"/>
    </location>
</feature>
<sequence length="396" mass="43920">LGSVVPFILPQICMAIAVSVLAAYLNRQEPIKFFAGTQNALNVVGILLSFLMVFKTQTAYQQFWQALGHVGGILQISRTMAMSAVTVFTHSDTCDIDQEARRIVRLISLHYFVIIEHFQRTGSNAIVNTRLQDRLREDIRQLTGPSEFSELYPHEPAGTSGSKSGHLCANPTMVLFWIQVCIGRVHRAGACAPPLAAALQGHLSSLMSHFWSMDTIDKTQFPLPYSQIVKWLILLYVFTMPFRIIGEAGEWCAGLFTLVVTIGFYGLDEVSEILESPFGNDANDINLREKGSLLLHDLSVIYKGRNRQLDTVFSNEDEFDLGSIMLKTMHGLPVASLRLIQAMSGQGKKNLQKGSTKCLPNTSSGPVRPHDDLPNTSAWAVHTYDEDAESQVTFVT</sequence>
<evidence type="ECO:0000256" key="7">
    <source>
        <dbReference type="SAM" id="MobiDB-lite"/>
    </source>
</evidence>
<name>A0A813H9N3_POLGL</name>
<dbReference type="AlphaFoldDB" id="A0A813H9N3"/>
<keyword evidence="11" id="KW-1185">Reference proteome</keyword>
<dbReference type="GO" id="GO:0005254">
    <property type="term" value="F:chloride channel activity"/>
    <property type="evidence" value="ECO:0007669"/>
    <property type="project" value="InterPro"/>
</dbReference>
<organism evidence="9 11">
    <name type="scientific">Polarella glacialis</name>
    <name type="common">Dinoflagellate</name>
    <dbReference type="NCBI Taxonomy" id="89957"/>
    <lineage>
        <taxon>Eukaryota</taxon>
        <taxon>Sar</taxon>
        <taxon>Alveolata</taxon>
        <taxon>Dinophyceae</taxon>
        <taxon>Suessiales</taxon>
        <taxon>Suessiaceae</taxon>
        <taxon>Polarella</taxon>
    </lineage>
</organism>
<comment type="subcellular location">
    <subcellularLocation>
        <location evidence="1">Membrane</location>
        <topology evidence="1">Multi-pass membrane protein</topology>
    </subcellularLocation>
</comment>
<evidence type="ECO:0000256" key="2">
    <source>
        <dbReference type="ARBA" id="ARBA00022448"/>
    </source>
</evidence>
<keyword evidence="5" id="KW-0406">Ion transport</keyword>
<reference evidence="9" key="1">
    <citation type="submission" date="2021-02" db="EMBL/GenBank/DDBJ databases">
        <authorList>
            <person name="Dougan E. K."/>
            <person name="Rhodes N."/>
            <person name="Thang M."/>
            <person name="Chan C."/>
        </authorList>
    </citation>
    <scope>NUCLEOTIDE SEQUENCE</scope>
</reference>
<dbReference type="OrthoDB" id="1368at2759"/>
<accession>A0A813H9N3</accession>
<dbReference type="GO" id="GO:0016020">
    <property type="term" value="C:membrane"/>
    <property type="evidence" value="ECO:0007669"/>
    <property type="project" value="UniProtKB-SubCell"/>
</dbReference>
<gene>
    <name evidence="9" type="ORF">PGLA1383_LOCUS50031</name>
    <name evidence="10" type="ORF">PGLA2088_LOCUS45577</name>
</gene>
<dbReference type="EMBL" id="CAJNNV010030995">
    <property type="protein sequence ID" value="CAE8634379.1"/>
    <property type="molecule type" value="Genomic_DNA"/>
</dbReference>
<keyword evidence="4 8" id="KW-1133">Transmembrane helix</keyword>
<keyword evidence="6 8" id="KW-0472">Membrane</keyword>
<evidence type="ECO:0008006" key="12">
    <source>
        <dbReference type="Google" id="ProtNLM"/>
    </source>
</evidence>
<evidence type="ECO:0000256" key="3">
    <source>
        <dbReference type="ARBA" id="ARBA00022692"/>
    </source>
</evidence>
<dbReference type="OMA" id="PRIFCEL"/>
<comment type="caution">
    <text evidence="9">The sequence shown here is derived from an EMBL/GenBank/DDBJ whole genome shotgun (WGS) entry which is preliminary data.</text>
</comment>
<evidence type="ECO:0000256" key="5">
    <source>
        <dbReference type="ARBA" id="ARBA00023065"/>
    </source>
</evidence>
<dbReference type="PANTHER" id="PTHR33281:SF20">
    <property type="match status" value="1"/>
</dbReference>
<dbReference type="Pfam" id="PF25539">
    <property type="entry name" value="Bestrophin_2"/>
    <property type="match status" value="1"/>
</dbReference>
<evidence type="ECO:0000313" key="9">
    <source>
        <dbReference type="EMBL" id="CAE8634379.1"/>
    </source>
</evidence>
<feature type="compositionally biased region" description="Polar residues" evidence="7">
    <location>
        <begin position="348"/>
        <end position="365"/>
    </location>
</feature>
<evidence type="ECO:0000256" key="6">
    <source>
        <dbReference type="ARBA" id="ARBA00023136"/>
    </source>
</evidence>